<dbReference type="NCBIfam" id="NF001159">
    <property type="entry name" value="PRK00150.1-3"/>
    <property type="match status" value="1"/>
</dbReference>
<evidence type="ECO:0000256" key="1">
    <source>
        <dbReference type="ARBA" id="ARBA00010759"/>
    </source>
</evidence>
<dbReference type="Gene3D" id="3.90.45.10">
    <property type="entry name" value="Peptide deformylase"/>
    <property type="match status" value="1"/>
</dbReference>
<dbReference type="Proteomes" id="UP000324376">
    <property type="component" value="Unassembled WGS sequence"/>
</dbReference>
<reference evidence="5 6" key="1">
    <citation type="submission" date="2019-07" db="EMBL/GenBank/DDBJ databases">
        <title>Genomic Encyclopedia of Archaeal and Bacterial Type Strains, Phase II (KMG-II): from individual species to whole genera.</title>
        <authorList>
            <person name="Goeker M."/>
        </authorList>
    </citation>
    <scope>NUCLEOTIDE SEQUENCE [LARGE SCALE GENOMIC DNA]</scope>
    <source>
        <strain evidence="5 6">DSM 17527</strain>
    </source>
</reference>
<dbReference type="NCBIfam" id="TIGR00079">
    <property type="entry name" value="pept_deformyl"/>
    <property type="match status" value="1"/>
</dbReference>
<keyword evidence="4" id="KW-0648">Protein biosynthesis</keyword>
<keyword evidence="4" id="KW-0408">Iron</keyword>
<dbReference type="InterPro" id="IPR036821">
    <property type="entry name" value="Peptide_deformylase_sf"/>
</dbReference>
<evidence type="ECO:0000313" key="5">
    <source>
        <dbReference type="EMBL" id="TYP70464.1"/>
    </source>
</evidence>
<feature type="binding site" evidence="4">
    <location>
        <position position="151"/>
    </location>
    <ligand>
        <name>Fe cation</name>
        <dbReference type="ChEBI" id="CHEBI:24875"/>
    </ligand>
</feature>
<gene>
    <name evidence="4" type="primary">def</name>
    <name evidence="5" type="ORF">BD809_11256</name>
</gene>
<keyword evidence="6" id="KW-1185">Reference proteome</keyword>
<dbReference type="RefSeq" id="WP_148783685.1">
    <property type="nucleotide sequence ID" value="NZ_VNHU01000012.1"/>
</dbReference>
<comment type="function">
    <text evidence="4">Removes the formyl group from the N-terminal Met of newly synthesized proteins. Requires at least a dipeptide for an efficient rate of reaction. N-terminal L-methionine is a prerequisite for activity but the enzyme has broad specificity at other positions.</text>
</comment>
<dbReference type="PRINTS" id="PR01576">
    <property type="entry name" value="PDEFORMYLASE"/>
</dbReference>
<feature type="binding site" evidence="4">
    <location>
        <position position="105"/>
    </location>
    <ligand>
        <name>Fe cation</name>
        <dbReference type="ChEBI" id="CHEBI:24875"/>
    </ligand>
</feature>
<dbReference type="OrthoDB" id="9784988at2"/>
<comment type="caution">
    <text evidence="5">The sequence shown here is derived from an EMBL/GenBank/DDBJ whole genome shotgun (WGS) entry which is preliminary data.</text>
</comment>
<protein>
    <recommendedName>
        <fullName evidence="4">Peptide deformylase</fullName>
        <shortName evidence="4">PDF</shortName>
        <ecNumber evidence="4">3.5.1.88</ecNumber>
    </recommendedName>
    <alternativeName>
        <fullName evidence="4">Polypeptide deformylase</fullName>
    </alternativeName>
</protein>
<comment type="catalytic activity">
    <reaction evidence="4">
        <text>N-terminal N-formyl-L-methionyl-[peptide] + H2O = N-terminal L-methionyl-[peptide] + formate</text>
        <dbReference type="Rhea" id="RHEA:24420"/>
        <dbReference type="Rhea" id="RHEA-COMP:10639"/>
        <dbReference type="Rhea" id="RHEA-COMP:10640"/>
        <dbReference type="ChEBI" id="CHEBI:15377"/>
        <dbReference type="ChEBI" id="CHEBI:15740"/>
        <dbReference type="ChEBI" id="CHEBI:49298"/>
        <dbReference type="ChEBI" id="CHEBI:64731"/>
        <dbReference type="EC" id="3.5.1.88"/>
    </reaction>
</comment>
<dbReference type="GO" id="GO:0006412">
    <property type="term" value="P:translation"/>
    <property type="evidence" value="ECO:0007669"/>
    <property type="project" value="UniProtKB-UniRule"/>
</dbReference>
<dbReference type="EC" id="3.5.1.88" evidence="4"/>
<dbReference type="PANTHER" id="PTHR10458">
    <property type="entry name" value="PEPTIDE DEFORMYLASE"/>
    <property type="match status" value="1"/>
</dbReference>
<dbReference type="AlphaFoldDB" id="A0A5S5BU24"/>
<dbReference type="CDD" id="cd00487">
    <property type="entry name" value="Pep_deformylase"/>
    <property type="match status" value="1"/>
</dbReference>
<name>A0A5S5BU24_9FLAO</name>
<dbReference type="PANTHER" id="PTHR10458:SF22">
    <property type="entry name" value="PEPTIDE DEFORMYLASE"/>
    <property type="match status" value="1"/>
</dbReference>
<sequence>MILPIVAYGDPVLKKKAKAIEADYPNLSELIENMFETMYNAHGVGLAAPQIGLSIRLFLVDASPFAEDEDLTVEEQQSLKDFKKVFINPVITDEAGEEWAFNEGCLSIPDVREDVFRKERITIEYLDENLNAHTQTFDGLAARVIQHEYDHIEGVLFTDKLSSLKKRLIKGKLANISKGKIKMDYRMRFPLMKKGR</sequence>
<dbReference type="Pfam" id="PF01327">
    <property type="entry name" value="Pep_deformylase"/>
    <property type="match status" value="1"/>
</dbReference>
<dbReference type="GO" id="GO:0046872">
    <property type="term" value="F:metal ion binding"/>
    <property type="evidence" value="ECO:0007669"/>
    <property type="project" value="UniProtKB-KW"/>
</dbReference>
<dbReference type="InterPro" id="IPR023635">
    <property type="entry name" value="Peptide_deformylase"/>
</dbReference>
<dbReference type="EMBL" id="VNHU01000012">
    <property type="protein sequence ID" value="TYP70464.1"/>
    <property type="molecule type" value="Genomic_DNA"/>
</dbReference>
<evidence type="ECO:0000313" key="6">
    <source>
        <dbReference type="Proteomes" id="UP000324376"/>
    </source>
</evidence>
<evidence type="ECO:0000256" key="4">
    <source>
        <dbReference type="HAMAP-Rule" id="MF_00163"/>
    </source>
</evidence>
<proteinExistence type="inferred from homology"/>
<organism evidence="5 6">
    <name type="scientific">Aquimarina intermedia</name>
    <dbReference type="NCBI Taxonomy" id="350814"/>
    <lineage>
        <taxon>Bacteria</taxon>
        <taxon>Pseudomonadati</taxon>
        <taxon>Bacteroidota</taxon>
        <taxon>Flavobacteriia</taxon>
        <taxon>Flavobacteriales</taxon>
        <taxon>Flavobacteriaceae</taxon>
        <taxon>Aquimarina</taxon>
    </lineage>
</organism>
<dbReference type="GO" id="GO:0042586">
    <property type="term" value="F:peptide deformylase activity"/>
    <property type="evidence" value="ECO:0007669"/>
    <property type="project" value="UniProtKB-UniRule"/>
</dbReference>
<dbReference type="HAMAP" id="MF_00163">
    <property type="entry name" value="Pep_deformylase"/>
    <property type="match status" value="1"/>
</dbReference>
<dbReference type="PIRSF" id="PIRSF004749">
    <property type="entry name" value="Pep_def"/>
    <property type="match status" value="1"/>
</dbReference>
<comment type="similarity">
    <text evidence="1 4">Belongs to the polypeptide deformylase family.</text>
</comment>
<evidence type="ECO:0000256" key="3">
    <source>
        <dbReference type="ARBA" id="ARBA00022801"/>
    </source>
</evidence>
<accession>A0A5S5BU24</accession>
<dbReference type="SUPFAM" id="SSF56420">
    <property type="entry name" value="Peptide deformylase"/>
    <property type="match status" value="1"/>
</dbReference>
<comment type="cofactor">
    <cofactor evidence="4">
        <name>Fe(2+)</name>
        <dbReference type="ChEBI" id="CHEBI:29033"/>
    </cofactor>
    <text evidence="4">Binds 1 Fe(2+) ion.</text>
</comment>
<keyword evidence="3 4" id="KW-0378">Hydrolase</keyword>
<feature type="active site" evidence="4">
    <location>
        <position position="148"/>
    </location>
</feature>
<evidence type="ECO:0000256" key="2">
    <source>
        <dbReference type="ARBA" id="ARBA00022723"/>
    </source>
</evidence>
<feature type="binding site" evidence="4">
    <location>
        <position position="147"/>
    </location>
    <ligand>
        <name>Fe cation</name>
        <dbReference type="ChEBI" id="CHEBI:24875"/>
    </ligand>
</feature>
<keyword evidence="2 4" id="KW-0479">Metal-binding</keyword>